<dbReference type="PANTHER" id="PTHR32347:SF14">
    <property type="entry name" value="EFFLUX SYSTEM COMPONENT YKNX-RELATED"/>
    <property type="match status" value="1"/>
</dbReference>
<evidence type="ECO:0000256" key="3">
    <source>
        <dbReference type="ARBA" id="ARBA00004196"/>
    </source>
</evidence>
<gene>
    <name evidence="11" type="ORF">ACFPM8_15835</name>
</gene>
<name>A0ABW0MEN9_9BURK</name>
<feature type="transmembrane region" description="Helical" evidence="9">
    <location>
        <begin position="419"/>
        <end position="436"/>
    </location>
</feature>
<protein>
    <submittedName>
        <fullName evidence="11">HlyD family efflux transporter periplasmic adaptor subunit</fullName>
    </submittedName>
</protein>
<dbReference type="RefSeq" id="WP_378998722.1">
    <property type="nucleotide sequence ID" value="NZ_JBHSMT010000027.1"/>
</dbReference>
<dbReference type="Proteomes" id="UP001596045">
    <property type="component" value="Unassembled WGS sequence"/>
</dbReference>
<evidence type="ECO:0000256" key="4">
    <source>
        <dbReference type="ARBA" id="ARBA00007931"/>
    </source>
</evidence>
<accession>A0ABW0MEN9</accession>
<feature type="transmembrane region" description="Helical" evidence="9">
    <location>
        <begin position="378"/>
        <end position="398"/>
    </location>
</feature>
<evidence type="ECO:0000313" key="12">
    <source>
        <dbReference type="Proteomes" id="UP001596045"/>
    </source>
</evidence>
<comment type="subcellular location">
    <subcellularLocation>
        <location evidence="3">Cell envelope</location>
    </subcellularLocation>
    <subcellularLocation>
        <location evidence="2">Membrane</location>
        <topology evidence="2">Multi-pass membrane protein</topology>
    </subcellularLocation>
</comment>
<keyword evidence="12" id="KW-1185">Reference proteome</keyword>
<feature type="transmembrane region" description="Helical" evidence="9">
    <location>
        <begin position="173"/>
        <end position="193"/>
    </location>
</feature>
<proteinExistence type="inferred from homology"/>
<feature type="domain" description="Peptidase M50" evidence="10">
    <location>
        <begin position="186"/>
        <end position="315"/>
    </location>
</feature>
<dbReference type="Pfam" id="PF02163">
    <property type="entry name" value="Peptidase_M50"/>
    <property type="match status" value="1"/>
</dbReference>
<feature type="transmembrane region" description="Helical" evidence="9">
    <location>
        <begin position="275"/>
        <end position="293"/>
    </location>
</feature>
<evidence type="ECO:0000256" key="9">
    <source>
        <dbReference type="SAM" id="Phobius"/>
    </source>
</evidence>
<feature type="transmembrane region" description="Helical" evidence="9">
    <location>
        <begin position="240"/>
        <end position="263"/>
    </location>
</feature>
<evidence type="ECO:0000256" key="7">
    <source>
        <dbReference type="ARBA" id="ARBA00023054"/>
    </source>
</evidence>
<dbReference type="InterPro" id="IPR008915">
    <property type="entry name" value="Peptidase_M50"/>
</dbReference>
<evidence type="ECO:0000256" key="8">
    <source>
        <dbReference type="ARBA" id="ARBA00023136"/>
    </source>
</evidence>
<keyword evidence="8 9" id="KW-0472">Membrane</keyword>
<comment type="cofactor">
    <cofactor evidence="1">
        <name>Zn(2+)</name>
        <dbReference type="ChEBI" id="CHEBI:29105"/>
    </cofactor>
</comment>
<comment type="similarity">
    <text evidence="4">Belongs to the peptidase M50B family.</text>
</comment>
<evidence type="ECO:0000259" key="10">
    <source>
        <dbReference type="Pfam" id="PF02163"/>
    </source>
</evidence>
<keyword evidence="5 9" id="KW-0812">Transmembrane</keyword>
<sequence>MLPALRQDLSLHPGPAAADGAPTWTLHDPAANRFYRLGWAAFEMLSRWPLNDPQAILDAVNRDTTLQVDGQDLLSLLQFLSGYDLLEALGPTDTQRLATAARAAKLSRMQWLLKNYLFFRLPLVRPAAFLNRCAPYVQWAFDPRFWLAIAVAALFGLVLAARQWDQFLHTFSAYNSLTGWLAIGAALSFAKLLHELGHAFTAQRYGCRVPTMGVAFLVLLPVLYTDTNEAWKLPDKRQRLAIAAAGMLAELALAAVATLAWNFLPDGPVFGPLKAGAFLLATTSWLLTLGVNASPFMRFDGYFLLSDWLDLPNLHSRAFALGRWWLRRQLFGWDDPPPEIFAPGRQRFLIAFALATWIYRLVVFLGIAFLVYHIAFKLLGIVLLLIELGWFIALPIVAELKTWWRNKDAMHWNRASRRSALIAAALLAVILLPWSSEVRAPAVLGAAEAQGLYAVSAARVVSPPVAVGTEVQAGQVLVQLESLDLRYRLAQEQNRERLLHWELEQQPFDPKLQQEGSALRERWTEAAASVGGLQQQVEQLIVRAPFAGRVAEANDSLAPGAWIAAKEKLFEVIAPHGAKAEALVGETALPQLQAGGRATFIADAAELHRAECRVDSIDRVNLAAIDSLYLASTYGGPIPVQKDRHGALVPTAAWYRVRLDQCGGGAPARELRGVMHLHGAWSSIAGTYLRRAITLVQRELSF</sequence>
<organism evidence="11 12">
    <name type="scientific">Paraherbaspirillum soli</name>
    <dbReference type="NCBI Taxonomy" id="631222"/>
    <lineage>
        <taxon>Bacteria</taxon>
        <taxon>Pseudomonadati</taxon>
        <taxon>Pseudomonadota</taxon>
        <taxon>Betaproteobacteria</taxon>
        <taxon>Burkholderiales</taxon>
        <taxon>Oxalobacteraceae</taxon>
        <taxon>Paraherbaspirillum</taxon>
    </lineage>
</organism>
<evidence type="ECO:0000256" key="2">
    <source>
        <dbReference type="ARBA" id="ARBA00004141"/>
    </source>
</evidence>
<feature type="transmembrane region" description="Helical" evidence="9">
    <location>
        <begin position="205"/>
        <end position="224"/>
    </location>
</feature>
<keyword evidence="7" id="KW-0175">Coiled coil</keyword>
<evidence type="ECO:0000313" key="11">
    <source>
        <dbReference type="EMBL" id="MFC5475431.1"/>
    </source>
</evidence>
<feature type="transmembrane region" description="Helical" evidence="9">
    <location>
        <begin position="348"/>
        <end position="372"/>
    </location>
</feature>
<dbReference type="PANTHER" id="PTHR32347">
    <property type="entry name" value="EFFLUX SYSTEM COMPONENT YKNX-RELATED"/>
    <property type="match status" value="1"/>
</dbReference>
<feature type="transmembrane region" description="Helical" evidence="9">
    <location>
        <begin position="143"/>
        <end position="161"/>
    </location>
</feature>
<evidence type="ECO:0000256" key="6">
    <source>
        <dbReference type="ARBA" id="ARBA00022989"/>
    </source>
</evidence>
<evidence type="ECO:0000256" key="5">
    <source>
        <dbReference type="ARBA" id="ARBA00022692"/>
    </source>
</evidence>
<reference evidence="12" key="1">
    <citation type="journal article" date="2019" name="Int. J. Syst. Evol. Microbiol.">
        <title>The Global Catalogue of Microorganisms (GCM) 10K type strain sequencing project: providing services to taxonomists for standard genome sequencing and annotation.</title>
        <authorList>
            <consortium name="The Broad Institute Genomics Platform"/>
            <consortium name="The Broad Institute Genome Sequencing Center for Infectious Disease"/>
            <person name="Wu L."/>
            <person name="Ma J."/>
        </authorList>
    </citation>
    <scope>NUCLEOTIDE SEQUENCE [LARGE SCALE GENOMIC DNA]</scope>
    <source>
        <strain evidence="12">JCM 17066</strain>
    </source>
</reference>
<keyword evidence="6 9" id="KW-1133">Transmembrane helix</keyword>
<dbReference type="InterPro" id="IPR050465">
    <property type="entry name" value="UPF0194_transport"/>
</dbReference>
<evidence type="ECO:0000256" key="1">
    <source>
        <dbReference type="ARBA" id="ARBA00001947"/>
    </source>
</evidence>
<comment type="caution">
    <text evidence="11">The sequence shown here is derived from an EMBL/GenBank/DDBJ whole genome shotgun (WGS) entry which is preliminary data.</text>
</comment>
<dbReference type="EMBL" id="JBHSMT010000027">
    <property type="protein sequence ID" value="MFC5475431.1"/>
    <property type="molecule type" value="Genomic_DNA"/>
</dbReference>